<evidence type="ECO:0000313" key="2">
    <source>
        <dbReference type="EMBL" id="BEQ13547.1"/>
    </source>
</evidence>
<dbReference type="InterPro" id="IPR012312">
    <property type="entry name" value="Hemerythrin-like"/>
</dbReference>
<gene>
    <name evidence="2" type="ORF">FAK_06130</name>
</gene>
<dbReference type="EMBL" id="AP028679">
    <property type="protein sequence ID" value="BEQ13547.1"/>
    <property type="molecule type" value="Genomic_DNA"/>
</dbReference>
<keyword evidence="3" id="KW-1185">Reference proteome</keyword>
<evidence type="ECO:0000259" key="1">
    <source>
        <dbReference type="Pfam" id="PF01814"/>
    </source>
</evidence>
<protein>
    <submittedName>
        <fullName evidence="2">Cation-binding protein</fullName>
    </submittedName>
</protein>
<reference evidence="3" key="1">
    <citation type="journal article" date="2023" name="Arch. Microbiol.">
        <title>Desulfoferula mesophilus gen. nov. sp. nov., a mesophilic sulfate-reducing bacterium isolated from a brackish lake sediment.</title>
        <authorList>
            <person name="Watanabe T."/>
            <person name="Yabe T."/>
            <person name="Tsuji J.M."/>
            <person name="Fukui M."/>
        </authorList>
    </citation>
    <scope>NUCLEOTIDE SEQUENCE [LARGE SCALE GENOMIC DNA]</scope>
    <source>
        <strain evidence="3">12FAK</strain>
    </source>
</reference>
<dbReference type="RefSeq" id="WP_338605273.1">
    <property type="nucleotide sequence ID" value="NZ_AP028679.1"/>
</dbReference>
<accession>A0AAU9EXN3</accession>
<dbReference type="PANTHER" id="PTHR39966">
    <property type="entry name" value="BLL2471 PROTEIN-RELATED"/>
    <property type="match status" value="1"/>
</dbReference>
<dbReference type="GO" id="GO:0005886">
    <property type="term" value="C:plasma membrane"/>
    <property type="evidence" value="ECO:0007669"/>
    <property type="project" value="TreeGrafter"/>
</dbReference>
<dbReference type="CDD" id="cd12108">
    <property type="entry name" value="Hr-like"/>
    <property type="match status" value="1"/>
</dbReference>
<dbReference type="KEGG" id="dmp:FAK_06130"/>
<dbReference type="PANTHER" id="PTHR39966:SF1">
    <property type="entry name" value="HEMERYTHRIN-LIKE DOMAIN-CONTAINING PROTEIN"/>
    <property type="match status" value="1"/>
</dbReference>
<sequence>MQPIGPLMHEHRLIERMTDLIRKQAELVQGGAEPEAKLIADAVEFFRVYADRCHHGKEEDLLFRELSHKKLPPELSAITDELIQEHKQGRAMVKSLYEANLAHVQSGDGAQELVGLLQKLAAFYPRHIEKEDKRFFFPIMEFFSRQEMDQMLQDFYEFDRKLIHDFFRAKVESYEKNR</sequence>
<name>A0AAU9EXN3_9BACT</name>
<proteinExistence type="predicted"/>
<dbReference type="Pfam" id="PF01814">
    <property type="entry name" value="Hemerythrin"/>
    <property type="match status" value="1"/>
</dbReference>
<dbReference type="AlphaFoldDB" id="A0AAU9EXN3"/>
<organism evidence="2 3">
    <name type="scientific">Desulfoferula mesophila</name>
    <dbReference type="NCBI Taxonomy" id="3058419"/>
    <lineage>
        <taxon>Bacteria</taxon>
        <taxon>Pseudomonadati</taxon>
        <taxon>Thermodesulfobacteriota</taxon>
        <taxon>Desulfarculia</taxon>
        <taxon>Desulfarculales</taxon>
        <taxon>Desulfarculaceae</taxon>
        <taxon>Desulfoferula</taxon>
    </lineage>
</organism>
<feature type="domain" description="Hemerythrin-like" evidence="1">
    <location>
        <begin position="6"/>
        <end position="136"/>
    </location>
</feature>
<dbReference type="Gene3D" id="1.20.120.520">
    <property type="entry name" value="nmb1532 protein domain like"/>
    <property type="match status" value="1"/>
</dbReference>
<evidence type="ECO:0000313" key="3">
    <source>
        <dbReference type="Proteomes" id="UP001366166"/>
    </source>
</evidence>
<dbReference type="Proteomes" id="UP001366166">
    <property type="component" value="Chromosome"/>
</dbReference>